<comment type="caution">
    <text evidence="1">The sequence shown here is derived from an EMBL/GenBank/DDBJ whole genome shotgun (WGS) entry which is preliminary data.</text>
</comment>
<evidence type="ECO:0000313" key="2">
    <source>
        <dbReference type="Proteomes" id="UP000032247"/>
    </source>
</evidence>
<protein>
    <submittedName>
        <fullName evidence="1">Uncharacterized protein</fullName>
    </submittedName>
</protein>
<dbReference type="Proteomes" id="UP000032247">
    <property type="component" value="Unassembled WGS sequence"/>
</dbReference>
<name>A0A0C3L5X9_BACIU</name>
<dbReference type="AlphaFoldDB" id="A0A0C3L5X9"/>
<gene>
    <name evidence="1" type="ORF">SC09_Contig24orf00740</name>
</gene>
<organism evidence="1 2">
    <name type="scientific">Bacillus subtilis</name>
    <dbReference type="NCBI Taxonomy" id="1423"/>
    <lineage>
        <taxon>Bacteria</taxon>
        <taxon>Bacillati</taxon>
        <taxon>Bacillota</taxon>
        <taxon>Bacilli</taxon>
        <taxon>Bacillales</taxon>
        <taxon>Bacillaceae</taxon>
        <taxon>Bacillus</taxon>
    </lineage>
</organism>
<accession>A0A0C3L5X9</accession>
<evidence type="ECO:0000313" key="1">
    <source>
        <dbReference type="EMBL" id="KIU11668.1"/>
    </source>
</evidence>
<reference evidence="1 2" key="1">
    <citation type="submission" date="2014-12" db="EMBL/GenBank/DDBJ databases">
        <title>Comparative genome analysis of Bacillus coagulans HM-08, Clostridium butyricum HM-68, Bacillus subtilis HM-66 and Bacillus licheniformis BL-09.</title>
        <authorList>
            <person name="Zhang H."/>
        </authorList>
    </citation>
    <scope>NUCLEOTIDE SEQUENCE [LARGE SCALE GENOMIC DNA]</scope>
    <source>
        <strain evidence="1 2">HM-66</strain>
    </source>
</reference>
<proteinExistence type="predicted"/>
<sequence>MISSLIPLGIEKKPEPFSKLWLFSYTSNSKAVILFHGVT</sequence>
<dbReference type="EMBL" id="JXBC01000003">
    <property type="protein sequence ID" value="KIU11668.1"/>
    <property type="molecule type" value="Genomic_DNA"/>
</dbReference>
<dbReference type="PATRIC" id="fig|1423.134.peg.509"/>